<feature type="compositionally biased region" description="Basic and acidic residues" evidence="1">
    <location>
        <begin position="1764"/>
        <end position="1791"/>
    </location>
</feature>
<evidence type="ECO:0000256" key="2">
    <source>
        <dbReference type="SAM" id="SignalP"/>
    </source>
</evidence>
<feature type="compositionally biased region" description="Basic and acidic residues" evidence="1">
    <location>
        <begin position="1806"/>
        <end position="1816"/>
    </location>
</feature>
<feature type="compositionally biased region" description="Basic and acidic residues" evidence="1">
    <location>
        <begin position="1137"/>
        <end position="1155"/>
    </location>
</feature>
<organism evidence="3">
    <name type="scientific">Chromera velia CCMP2878</name>
    <dbReference type="NCBI Taxonomy" id="1169474"/>
    <lineage>
        <taxon>Eukaryota</taxon>
        <taxon>Sar</taxon>
        <taxon>Alveolata</taxon>
        <taxon>Colpodellida</taxon>
        <taxon>Chromeraceae</taxon>
        <taxon>Chromera</taxon>
    </lineage>
</organism>
<feature type="compositionally biased region" description="Pro residues" evidence="1">
    <location>
        <begin position="1868"/>
        <end position="1877"/>
    </location>
</feature>
<feature type="region of interest" description="Disordered" evidence="1">
    <location>
        <begin position="623"/>
        <end position="671"/>
    </location>
</feature>
<feature type="compositionally biased region" description="Basic residues" evidence="1">
    <location>
        <begin position="1665"/>
        <end position="1675"/>
    </location>
</feature>
<feature type="compositionally biased region" description="Basic and acidic residues" evidence="1">
    <location>
        <begin position="257"/>
        <end position="351"/>
    </location>
</feature>
<feature type="compositionally biased region" description="Basic and acidic residues" evidence="1">
    <location>
        <begin position="990"/>
        <end position="1019"/>
    </location>
</feature>
<feature type="compositionally biased region" description="Basic residues" evidence="1">
    <location>
        <begin position="1587"/>
        <end position="1597"/>
    </location>
</feature>
<feature type="compositionally biased region" description="Acidic residues" evidence="1">
    <location>
        <begin position="165"/>
        <end position="187"/>
    </location>
</feature>
<feature type="chain" id="PRO_5005508323" evidence="2">
    <location>
        <begin position="23"/>
        <end position="2535"/>
    </location>
</feature>
<feature type="region of interest" description="Disordered" evidence="1">
    <location>
        <begin position="105"/>
        <end position="382"/>
    </location>
</feature>
<dbReference type="VEuPathDB" id="CryptoDB:Cvel_12676"/>
<dbReference type="EMBL" id="CDMZ01005774">
    <property type="protein sequence ID" value="CUC10828.1"/>
    <property type="molecule type" value="Genomic_DNA"/>
</dbReference>
<dbReference type="Gene3D" id="3.30.420.530">
    <property type="match status" value="1"/>
</dbReference>
<feature type="compositionally biased region" description="Basic and acidic residues" evidence="1">
    <location>
        <begin position="1205"/>
        <end position="1223"/>
    </location>
</feature>
<feature type="compositionally biased region" description="Basic and acidic residues" evidence="1">
    <location>
        <begin position="1307"/>
        <end position="1325"/>
    </location>
</feature>
<feature type="compositionally biased region" description="Basic and acidic residues" evidence="1">
    <location>
        <begin position="2128"/>
        <end position="2138"/>
    </location>
</feature>
<feature type="compositionally biased region" description="Basic and acidic residues" evidence="1">
    <location>
        <begin position="1443"/>
        <end position="1461"/>
    </location>
</feature>
<feature type="compositionally biased region" description="Basic and acidic residues" evidence="1">
    <location>
        <begin position="1477"/>
        <end position="1495"/>
    </location>
</feature>
<feature type="compositionally biased region" description="Basic and acidic residues" evidence="1">
    <location>
        <begin position="1171"/>
        <end position="1189"/>
    </location>
</feature>
<feature type="compositionally biased region" description="Basic and acidic residues" evidence="1">
    <location>
        <begin position="1687"/>
        <end position="1704"/>
    </location>
</feature>
<feature type="compositionally biased region" description="Acidic residues" evidence="1">
    <location>
        <begin position="242"/>
        <end position="256"/>
    </location>
</feature>
<feature type="compositionally biased region" description="Basic and acidic residues" evidence="1">
    <location>
        <begin position="1341"/>
        <end position="1359"/>
    </location>
</feature>
<feature type="compositionally biased region" description="Basic and acidic residues" evidence="1">
    <location>
        <begin position="1409"/>
        <end position="1427"/>
    </location>
</feature>
<feature type="compositionally biased region" description="Basic and acidic residues" evidence="1">
    <location>
        <begin position="1273"/>
        <end position="1291"/>
    </location>
</feature>
<feature type="compositionally biased region" description="Basic and acidic residues" evidence="1">
    <location>
        <begin position="1570"/>
        <end position="1586"/>
    </location>
</feature>
<name>A0A0K6SB04_9ALVE</name>
<feature type="signal peptide" evidence="2">
    <location>
        <begin position="1"/>
        <end position="22"/>
    </location>
</feature>
<evidence type="ECO:0000313" key="3">
    <source>
        <dbReference type="EMBL" id="CUC10828.1"/>
    </source>
</evidence>
<accession>A0A0K6SB04</accession>
<feature type="compositionally biased region" description="Basic residues" evidence="1">
    <location>
        <begin position="1548"/>
        <end position="1558"/>
    </location>
</feature>
<feature type="region of interest" description="Disordered" evidence="1">
    <location>
        <begin position="52"/>
        <end position="87"/>
    </location>
</feature>
<feature type="compositionally biased region" description="Low complexity" evidence="1">
    <location>
        <begin position="68"/>
        <end position="80"/>
    </location>
</feature>
<feature type="compositionally biased region" description="Basic and acidic residues" evidence="1">
    <location>
        <begin position="1719"/>
        <end position="1738"/>
    </location>
</feature>
<feature type="compositionally biased region" description="Basic and acidic residues" evidence="1">
    <location>
        <begin position="1831"/>
        <end position="1846"/>
    </location>
</feature>
<feature type="compositionally biased region" description="Basic and acidic residues" evidence="1">
    <location>
        <begin position="1069"/>
        <end position="1087"/>
    </location>
</feature>
<feature type="compositionally biased region" description="Basic residues" evidence="1">
    <location>
        <begin position="1705"/>
        <end position="1714"/>
    </location>
</feature>
<feature type="region of interest" description="Disordered" evidence="1">
    <location>
        <begin position="2126"/>
        <end position="2145"/>
    </location>
</feature>
<feature type="compositionally biased region" description="Acidic residues" evidence="1">
    <location>
        <begin position="196"/>
        <end position="208"/>
    </location>
</feature>
<feature type="compositionally biased region" description="Basic and acidic residues" evidence="1">
    <location>
        <begin position="1035"/>
        <end position="1053"/>
    </location>
</feature>
<keyword evidence="2" id="KW-0732">Signal</keyword>
<feature type="compositionally biased region" description="Basic and acidic residues" evidence="1">
    <location>
        <begin position="1648"/>
        <end position="1664"/>
    </location>
</feature>
<feature type="compositionally biased region" description="Basic residues" evidence="1">
    <location>
        <begin position="2303"/>
        <end position="2340"/>
    </location>
</feature>
<sequence length="2535" mass="278923">MRFPVVLLTTLFLCTAAHLVGGDQERAAAHPFLRQGGTSKKGGIIISHKGENTEALGSTGRPSFAQLASSGAPSDSPNSSQRSQKGRGLLSGFRRYWSTLPLGTSPFPVLPSFLPSPPKSTKEPADSFVSMRESDREEDRNTTRDLRHKERKNEQRKDVKKEKEEEGDNENETEEADLGGDVEEDPETPLIGETEGQQEEEDGGELEANDYRPSPSPTTEASVQVTHRRQTETVRTTTLVEGEMETDGEAEAEDDSERGGHKEKRRGDGEKEAKHKDDVKKESEEDPKPHSPSPHKEGSGGQDDKKKPTGTSDKPDGPDEKAEKDETKTEKEGGDGEGKTVGGDEDRKDPKIFPSPDNTKKQDVTSDSTSDSGPLDSFKNECANPNNLRFAVMIDAGLTRLSAYLSRYCKGDWKTLHSCKANFAGVHMMPMHSQSVPEGNLSTEGQSQVIQRADGSSVIPENFGVKTGLVGEGLELDRRVAEKLLRLFLDTVATALPSFVSAHGEAVPVVFHSTAALRDVPPAEREALFEIFREDVNKGGKGVRGLFFSNKAIARHLSGKEEGALAALSLNRNAMAKATESDSTPPTWQLAFPLLAGGDEGVREEGGDAVDLGKLVRLGGSGGEVSEHFDASSQKKTQKGGSFEENLNSESEGGATVELETDEKEMETKKSTAPPFVVLSWMNLGTERAEGSVVRAECAKSAEVAGKEGYYADTGECVSPCFLKLPEAIQNTCKHRGKDKLDPNADTSLPVNWYCLKEMRKEEDRRDPVCREYLKKHRERGGMCQLLGSQKFGDCRSDVRSELLQSAQPNNVLAWQKKREYPQLLADSYRAYLEKRQFVFATPRHSRWGSAVAEVLRAVETPSSSGGEPAFLEGAAAAGTPLKELSIRVRMQDSDMQTEEGELPPTAEDPDLCFSLAFLLEVVDEYKADFKLVQEAAEGEGIDWTSGAMMLHIANGALEEISSNTSNSQPGTPDITPANPKEIVGDTDGDEKKMGDAEMDKDSHKKTQKGDEETDKTEAHGSLTDPITDDDTTPEDDKKDSKKEKPQTKEEKYTGSLTDPITDDDTTPEDDKKDSKKEKPKQKEEKYTGSLMDPITDDDTPPEDDKKNSKKEKPKQKEEKYTGSLMDPITDDETTPEDDKKDSKKEKPKQKEEKYTGSLMDPITDDDTTPEDDKKDSKKEKPKQKEEKYTGSLMDPITDDDTPPEDDKKDSKKEKPKKEEEKYTGSLMDPITDDDTTPEDDKKDSKKEKPKQKEEKYTGSLMDPITDDDTTPEDDKKDSKKEKPKQKEEKYTGSLMDPITDDDTTPEDDKKDSKKEKPKQKEEKYTGSLMDPITDDDTTPEDDKKDSKKEKPKQKEEKYTGSLMDPITDDDTPPEDDKKNSKKEKPKQKEEKYTGSLMDPITDDDTTPEDDKKDSKKEKPKQKEEKYTGSLMDPITDDDTTPEDDKKDSKKEKPNQKEEKYTGSLMDPITDDDTPPEDDKKDSKKEKPKKEEKKYTGSLMDPITDDDTTPEDDKKDSKKEKPKQKEEKYTGSLMDPITEDDTQQETKKHPHTHKKHPHTTPSDADTPAEEGEKEKGKDGMKKEETKKHPHTHKKHPHTTPSDADTPAEEGEKEKGKGGEKKEETKKHPHTHKKHPHTTPSDADTPAEEGEKEKGKGGEKKEETKKHPHTHKKHPHTAPSNADTPTEEGEKEKGKGGEKKEETKKHPYTHKKHPHTTPSDADKKDTKTENPKKKEEEKYTGILMDPITEDDTLPADGKGATDAAKPAEEREKGKSGEKKGDTKKHGQKKEKPVSPFPPPHHKKRRKDIVEPPRKGDEPTTPDNLTDNELSDDETRHETTENSNKGEESEGSTPRLPDGGVYKNDTVGPSPRPISPPVTPQRGGYDGLDQMIARGLRLGIRSVGEVSQGNVSIPILTGHPHPPRTAPLVENHEGENHFHLHVHVDAGALRGGVERGNASASLFFPPGPPICEALRGIPFFVISRVSHQTTGGGKKADRFANFNKLVHAKESWMSRASCRLRAADPSSLPEEMPEELVESGLWEEASSQKGKGRKNNLARLLSLAFAWDAIVASGAPFAVVMEDSVSDFANGFAVRACEVAATARQRDARGELWEAEAVHHKSMLHPWKGTKGEKAKEGKENSSPGDDVFAISRSGALRMLCGAFPIHPKTMSSQSHVQEGSEGNLSVLQLSSLTLSPSTSHLPSVTLSDSVQVPVTPHPFSLLEVARRRERESTQQLIQDCLFQYSPEDLLASLHRHRSTGGVCADPLSHSASASGQVPPPEVEEKESEKGTLPVREEGTEVRKVERHQHVHVHLPPAHKRVSSVHAHHPNPKPSKTTRHPSAHSALLGQPRLVPDRREEEDEAPAGTGENGGTEVSPLALSQVREVGQSGGQTPEEIFSIGSESAELSPETLAEAISTGQANTLAGAGPFLSVGGPGGGMSNGIPSPSFIFSSTGSPSVLFGGEPTGKVREGENAMERSGIGGSVSPPLRESDLLQSFLSRQEVERSVHDAGPLWAVERKERKGKEETFLLAEDFL</sequence>
<feature type="region of interest" description="Disordered" evidence="1">
    <location>
        <begin position="962"/>
        <end position="1884"/>
    </location>
</feature>
<feature type="compositionally biased region" description="Polar residues" evidence="1">
    <location>
        <begin position="962"/>
        <end position="971"/>
    </location>
</feature>
<feature type="compositionally biased region" description="Basic and acidic residues" evidence="1">
    <location>
        <begin position="1239"/>
        <end position="1257"/>
    </location>
</feature>
<reference evidence="3" key="1">
    <citation type="submission" date="2014-11" db="EMBL/GenBank/DDBJ databases">
        <title>Molecular phylogeny of cliff fern family Woodsiaceae with morphological implications.</title>
        <authorList>
            <person name="Shao Y.-Z."/>
            <person name="Wei R."/>
            <person name="Zhang X.-C."/>
        </authorList>
    </citation>
    <scope>NUCLEOTIDE SEQUENCE</scope>
</reference>
<feature type="compositionally biased region" description="Basic and acidic residues" evidence="1">
    <location>
        <begin position="1609"/>
        <end position="1625"/>
    </location>
</feature>
<proteinExistence type="predicted"/>
<feature type="compositionally biased region" description="Basic and acidic residues" evidence="1">
    <location>
        <begin position="132"/>
        <end position="164"/>
    </location>
</feature>
<feature type="region of interest" description="Disordered" evidence="1">
    <location>
        <begin position="2258"/>
        <end position="2375"/>
    </location>
</feature>
<evidence type="ECO:0000256" key="1">
    <source>
        <dbReference type="SAM" id="MobiDB-lite"/>
    </source>
</evidence>
<feature type="region of interest" description="Disordered" evidence="1">
    <location>
        <begin position="2467"/>
        <end position="2488"/>
    </location>
</feature>
<feature type="compositionally biased region" description="Basic and acidic residues" evidence="1">
    <location>
        <begin position="1511"/>
        <end position="1529"/>
    </location>
</feature>
<feature type="compositionally biased region" description="Basic and acidic residues" evidence="1">
    <location>
        <begin position="2285"/>
        <end position="2302"/>
    </location>
</feature>
<protein>
    <submittedName>
        <fullName evidence="3">Uncharacterized protein</fullName>
    </submittedName>
</protein>
<feature type="compositionally biased region" description="Basic residues" evidence="1">
    <location>
        <begin position="1626"/>
        <end position="1636"/>
    </location>
</feature>
<gene>
    <name evidence="3" type="ORF">Cvel_12676.t2.CR1</name>
</gene>